<dbReference type="GO" id="GO:0016567">
    <property type="term" value="P:protein ubiquitination"/>
    <property type="evidence" value="ECO:0007669"/>
    <property type="project" value="InterPro"/>
</dbReference>
<protein>
    <recommendedName>
        <fullName evidence="2">BTB domain-containing protein</fullName>
    </recommendedName>
</protein>
<dbReference type="InterPro" id="IPR000210">
    <property type="entry name" value="BTB/POZ_dom"/>
</dbReference>
<evidence type="ECO:0000313" key="3">
    <source>
        <dbReference type="EMBL" id="GJN09649.1"/>
    </source>
</evidence>
<proteinExistence type="predicted"/>
<dbReference type="Pfam" id="PF00651">
    <property type="entry name" value="BTB"/>
    <property type="match status" value="1"/>
</dbReference>
<accession>A0AAV5DH44</accession>
<dbReference type="AlphaFoldDB" id="A0AAV5DH44"/>
<reference evidence="3" key="2">
    <citation type="submission" date="2021-12" db="EMBL/GenBank/DDBJ databases">
        <title>Resequencing data analysis of finger millet.</title>
        <authorList>
            <person name="Hatakeyama M."/>
            <person name="Aluri S."/>
            <person name="Balachadran M.T."/>
            <person name="Sivarajan S.R."/>
            <person name="Poveda L."/>
            <person name="Shimizu-Inatsugi R."/>
            <person name="Schlapbach R."/>
            <person name="Sreeman S.M."/>
            <person name="Shimizu K.K."/>
        </authorList>
    </citation>
    <scope>NUCLEOTIDE SEQUENCE</scope>
</reference>
<evidence type="ECO:0000313" key="4">
    <source>
        <dbReference type="Proteomes" id="UP001054889"/>
    </source>
</evidence>
<comment type="caution">
    <text evidence="3">The sequence shown here is derived from an EMBL/GenBank/DDBJ whole genome shotgun (WGS) entry which is preliminary data.</text>
</comment>
<evidence type="ECO:0000256" key="1">
    <source>
        <dbReference type="ARBA" id="ARBA00004906"/>
    </source>
</evidence>
<dbReference type="PANTHER" id="PTHR26379">
    <property type="entry name" value="BTB/POZ AND MATH DOMAIN-CONTAINING PROTEIN 1"/>
    <property type="match status" value="1"/>
</dbReference>
<dbReference type="SMART" id="SM00225">
    <property type="entry name" value="BTB"/>
    <property type="match status" value="1"/>
</dbReference>
<dbReference type="InterPro" id="IPR045005">
    <property type="entry name" value="BPM1-6"/>
</dbReference>
<keyword evidence="4" id="KW-1185">Reference proteome</keyword>
<comment type="pathway">
    <text evidence="1">Protein modification; protein ubiquitination.</text>
</comment>
<dbReference type="InterPro" id="IPR002083">
    <property type="entry name" value="MATH/TRAF_dom"/>
</dbReference>
<dbReference type="PROSITE" id="PS50097">
    <property type="entry name" value="BTB"/>
    <property type="match status" value="1"/>
</dbReference>
<organism evidence="3 4">
    <name type="scientific">Eleusine coracana subsp. coracana</name>
    <dbReference type="NCBI Taxonomy" id="191504"/>
    <lineage>
        <taxon>Eukaryota</taxon>
        <taxon>Viridiplantae</taxon>
        <taxon>Streptophyta</taxon>
        <taxon>Embryophyta</taxon>
        <taxon>Tracheophyta</taxon>
        <taxon>Spermatophyta</taxon>
        <taxon>Magnoliopsida</taxon>
        <taxon>Liliopsida</taxon>
        <taxon>Poales</taxon>
        <taxon>Poaceae</taxon>
        <taxon>PACMAD clade</taxon>
        <taxon>Chloridoideae</taxon>
        <taxon>Cynodonteae</taxon>
        <taxon>Eleusininae</taxon>
        <taxon>Eleusine</taxon>
    </lineage>
</organism>
<evidence type="ECO:0000259" key="2">
    <source>
        <dbReference type="PROSITE" id="PS50097"/>
    </source>
</evidence>
<dbReference type="CDD" id="cd00121">
    <property type="entry name" value="MATH"/>
    <property type="match status" value="1"/>
</dbReference>
<dbReference type="Gene3D" id="2.60.210.10">
    <property type="entry name" value="Apoptosis, Tumor Necrosis Factor Receptor Associated Protein 2, Chain A"/>
    <property type="match status" value="1"/>
</dbReference>
<feature type="domain" description="BTB" evidence="2">
    <location>
        <begin position="149"/>
        <end position="218"/>
    </location>
</feature>
<dbReference type="Proteomes" id="UP001054889">
    <property type="component" value="Unassembled WGS sequence"/>
</dbReference>
<dbReference type="SUPFAM" id="SSF49599">
    <property type="entry name" value="TRAF domain-like"/>
    <property type="match status" value="1"/>
</dbReference>
<reference evidence="3" key="1">
    <citation type="journal article" date="2018" name="DNA Res.">
        <title>Multiple hybrid de novo genome assembly of finger millet, an orphan allotetraploid crop.</title>
        <authorList>
            <person name="Hatakeyama M."/>
            <person name="Aluri S."/>
            <person name="Balachadran M.T."/>
            <person name="Sivarajan S.R."/>
            <person name="Patrignani A."/>
            <person name="Gruter S."/>
            <person name="Poveda L."/>
            <person name="Shimizu-Inatsugi R."/>
            <person name="Baeten J."/>
            <person name="Francoijs K.J."/>
            <person name="Nataraja K.N."/>
            <person name="Reddy Y.A.N."/>
            <person name="Phadnis S."/>
            <person name="Ravikumar R.L."/>
            <person name="Schlapbach R."/>
            <person name="Sreeman S.M."/>
            <person name="Shimizu K.K."/>
        </authorList>
    </citation>
    <scope>NUCLEOTIDE SEQUENCE</scope>
</reference>
<sequence>MMMTMITAMDGDDAALTQTPIPMKMKTIQMTKATSPSSSCSKSKVANNVRALCDLSLVNPGQSPWVRSGKKKPKVFDEESSFWGFGKYKQRSDLESSQYQNDDCLQIQCNMKVVTGMPVMQSKAPFDVQVPPSDSLEDIRKFLEEEKKADVTFMVQDEVFHAHKFVLAMRTPFFDAELNNGARGGVSKRQYTTIEDMEPAVFKALLHFIYTDTLPAMNDLDEDSKEERVKSLLAAADRCGMERMKAHMRKHHVQGL</sequence>
<dbReference type="InterPro" id="IPR011333">
    <property type="entry name" value="SKP1/BTB/POZ_sf"/>
</dbReference>
<dbReference type="EMBL" id="BQKI01000016">
    <property type="protein sequence ID" value="GJN09649.1"/>
    <property type="molecule type" value="Genomic_DNA"/>
</dbReference>
<gene>
    <name evidence="3" type="primary">ga27674</name>
    <name evidence="3" type="ORF">PR202_ga27674</name>
</gene>
<dbReference type="PANTHER" id="PTHR26379:SF456">
    <property type="entry name" value="BTB DOMAIN-CONTAINING PROTEIN"/>
    <property type="match status" value="1"/>
</dbReference>
<dbReference type="SUPFAM" id="SSF54695">
    <property type="entry name" value="POZ domain"/>
    <property type="match status" value="1"/>
</dbReference>
<dbReference type="Gene3D" id="3.30.710.10">
    <property type="entry name" value="Potassium Channel Kv1.1, Chain A"/>
    <property type="match status" value="1"/>
</dbReference>
<name>A0AAV5DH44_ELECO</name>
<dbReference type="InterPro" id="IPR008974">
    <property type="entry name" value="TRAF-like"/>
</dbReference>